<protein>
    <submittedName>
        <fullName evidence="2">Uncharacterized protein</fullName>
    </submittedName>
</protein>
<feature type="compositionally biased region" description="Basic and acidic residues" evidence="1">
    <location>
        <begin position="1"/>
        <end position="32"/>
    </location>
</feature>
<evidence type="ECO:0000256" key="1">
    <source>
        <dbReference type="SAM" id="MobiDB-lite"/>
    </source>
</evidence>
<accession>A0A218XHJ6</accession>
<gene>
    <name evidence="2" type="ORF">CDL15_Pgr004362</name>
</gene>
<evidence type="ECO:0000313" key="3">
    <source>
        <dbReference type="Proteomes" id="UP000197138"/>
    </source>
</evidence>
<reference evidence="3" key="1">
    <citation type="journal article" date="2017" name="Plant J.">
        <title>The pomegranate (Punica granatum L.) genome and the genomics of punicalagin biosynthesis.</title>
        <authorList>
            <person name="Qin G."/>
            <person name="Xu C."/>
            <person name="Ming R."/>
            <person name="Tang H."/>
            <person name="Guyot R."/>
            <person name="Kramer E.M."/>
            <person name="Hu Y."/>
            <person name="Yi X."/>
            <person name="Qi Y."/>
            <person name="Xu X."/>
            <person name="Gao Z."/>
            <person name="Pan H."/>
            <person name="Jian J."/>
            <person name="Tian Y."/>
            <person name="Yue Z."/>
            <person name="Xu Y."/>
        </authorList>
    </citation>
    <scope>NUCLEOTIDE SEQUENCE [LARGE SCALE GENOMIC DNA]</scope>
    <source>
        <strain evidence="3">cv. Dabenzi</strain>
    </source>
</reference>
<organism evidence="2 3">
    <name type="scientific">Punica granatum</name>
    <name type="common">Pomegranate</name>
    <dbReference type="NCBI Taxonomy" id="22663"/>
    <lineage>
        <taxon>Eukaryota</taxon>
        <taxon>Viridiplantae</taxon>
        <taxon>Streptophyta</taxon>
        <taxon>Embryophyta</taxon>
        <taxon>Tracheophyta</taxon>
        <taxon>Spermatophyta</taxon>
        <taxon>Magnoliopsida</taxon>
        <taxon>eudicotyledons</taxon>
        <taxon>Gunneridae</taxon>
        <taxon>Pentapetalae</taxon>
        <taxon>rosids</taxon>
        <taxon>malvids</taxon>
        <taxon>Myrtales</taxon>
        <taxon>Lythraceae</taxon>
        <taxon>Punica</taxon>
    </lineage>
</organism>
<dbReference type="Proteomes" id="UP000197138">
    <property type="component" value="Unassembled WGS sequence"/>
</dbReference>
<name>A0A218XHJ6_PUNGR</name>
<proteinExistence type="predicted"/>
<evidence type="ECO:0000313" key="2">
    <source>
        <dbReference type="EMBL" id="OWM83931.1"/>
    </source>
</evidence>
<comment type="caution">
    <text evidence="2">The sequence shown here is derived from an EMBL/GenBank/DDBJ whole genome shotgun (WGS) entry which is preliminary data.</text>
</comment>
<dbReference type="AlphaFoldDB" id="A0A218XHJ6"/>
<feature type="region of interest" description="Disordered" evidence="1">
    <location>
        <begin position="1"/>
        <end position="47"/>
    </location>
</feature>
<sequence>MMTDCWRRNAKDGDIEPASEREVAESTRDRGGAVRSPSSGSVDRMTEGLRWRLRLSRRSKSSLTQVEAGSARIQLKDPNFEGNRMEPWKQEGNRMNELGDLGWKQDFYSVLEQNNGVNGEKQRP</sequence>
<dbReference type="EMBL" id="MTKT01001810">
    <property type="protein sequence ID" value="OWM83931.1"/>
    <property type="molecule type" value="Genomic_DNA"/>
</dbReference>